<reference evidence="1" key="1">
    <citation type="submission" date="2014-09" db="EMBL/GenBank/DDBJ databases">
        <authorList>
            <person name="Magalhaes I.L.F."/>
            <person name="Oliveira U."/>
            <person name="Santos F.R."/>
            <person name="Vidigal T.H.D.A."/>
            <person name="Brescovit A.D."/>
            <person name="Santos A.J."/>
        </authorList>
    </citation>
    <scope>NUCLEOTIDE SEQUENCE</scope>
    <source>
        <tissue evidence="1">Shoot tissue taken approximately 20 cm above the soil surface</tissue>
    </source>
</reference>
<evidence type="ECO:0000313" key="1">
    <source>
        <dbReference type="EMBL" id="JAD55818.1"/>
    </source>
</evidence>
<organism evidence="1">
    <name type="scientific">Arundo donax</name>
    <name type="common">Giant reed</name>
    <name type="synonym">Donax arundinaceus</name>
    <dbReference type="NCBI Taxonomy" id="35708"/>
    <lineage>
        <taxon>Eukaryota</taxon>
        <taxon>Viridiplantae</taxon>
        <taxon>Streptophyta</taxon>
        <taxon>Embryophyta</taxon>
        <taxon>Tracheophyta</taxon>
        <taxon>Spermatophyta</taxon>
        <taxon>Magnoliopsida</taxon>
        <taxon>Liliopsida</taxon>
        <taxon>Poales</taxon>
        <taxon>Poaceae</taxon>
        <taxon>PACMAD clade</taxon>
        <taxon>Arundinoideae</taxon>
        <taxon>Arundineae</taxon>
        <taxon>Arundo</taxon>
    </lineage>
</organism>
<sequence length="45" mass="5235">MSIDRGNKRKRSENILVGMDQWSIHFSNGIVARYGKDNMTLRLIL</sequence>
<reference evidence="1" key="2">
    <citation type="journal article" date="2015" name="Data Brief">
        <title>Shoot transcriptome of the giant reed, Arundo donax.</title>
        <authorList>
            <person name="Barrero R.A."/>
            <person name="Guerrero F.D."/>
            <person name="Moolhuijzen P."/>
            <person name="Goolsby J.A."/>
            <person name="Tidwell J."/>
            <person name="Bellgard S.E."/>
            <person name="Bellgard M.I."/>
        </authorList>
    </citation>
    <scope>NUCLEOTIDE SEQUENCE</scope>
    <source>
        <tissue evidence="1">Shoot tissue taken approximately 20 cm above the soil surface</tissue>
    </source>
</reference>
<dbReference type="EMBL" id="GBRH01242077">
    <property type="protein sequence ID" value="JAD55818.1"/>
    <property type="molecule type" value="Transcribed_RNA"/>
</dbReference>
<dbReference type="AlphaFoldDB" id="A0A0A9B0Z2"/>
<name>A0A0A9B0Z2_ARUDO</name>
<protein>
    <submittedName>
        <fullName evidence="1">Uncharacterized protein</fullName>
    </submittedName>
</protein>
<proteinExistence type="predicted"/>
<accession>A0A0A9B0Z2</accession>